<evidence type="ECO:0000313" key="3">
    <source>
        <dbReference type="Proteomes" id="UP000186002"/>
    </source>
</evidence>
<dbReference type="EMBL" id="FRBW01000003">
    <property type="protein sequence ID" value="SHM61253.1"/>
    <property type="molecule type" value="Genomic_DNA"/>
</dbReference>
<dbReference type="Proteomes" id="UP000186002">
    <property type="component" value="Unassembled WGS sequence"/>
</dbReference>
<dbReference type="RefSeq" id="WP_073013908.1">
    <property type="nucleotide sequence ID" value="NZ_FRBW01000003.1"/>
</dbReference>
<reference evidence="2 3" key="1">
    <citation type="submission" date="2016-11" db="EMBL/GenBank/DDBJ databases">
        <authorList>
            <person name="Jaros S."/>
            <person name="Januszkiewicz K."/>
            <person name="Wedrychowicz H."/>
        </authorList>
    </citation>
    <scope>NUCLEOTIDE SEQUENCE [LARGE SCALE GENOMIC DNA]</scope>
    <source>
        <strain evidence="2 3">DSM 22153</strain>
    </source>
</reference>
<keyword evidence="1" id="KW-0472">Membrane</keyword>
<keyword evidence="3" id="KW-1185">Reference proteome</keyword>
<sequence>MTDTVNTALMKMMDEGFREVRSILASQQETASESRRRLYAKLEEMSGEMLALKSRVDAVERSIEASGPTLAEVRQYQLQVQGAGRLGRFLWWAGGGLLTIAFALYSWRQVIAEFLRKS</sequence>
<keyword evidence="1" id="KW-1133">Transmembrane helix</keyword>
<evidence type="ECO:0000256" key="1">
    <source>
        <dbReference type="SAM" id="Phobius"/>
    </source>
</evidence>
<evidence type="ECO:0008006" key="4">
    <source>
        <dbReference type="Google" id="ProtNLM"/>
    </source>
</evidence>
<feature type="transmembrane region" description="Helical" evidence="1">
    <location>
        <begin position="89"/>
        <end position="107"/>
    </location>
</feature>
<accession>A0A1M7K8D7</accession>
<protein>
    <recommendedName>
        <fullName evidence="4">DUF1515 domain-containing protein</fullName>
    </recommendedName>
</protein>
<gene>
    <name evidence="2" type="ORF">SAMN05444272_2744</name>
</gene>
<proteinExistence type="predicted"/>
<organism evidence="2 3">
    <name type="scientific">Roseibium suaedae</name>
    <dbReference type="NCBI Taxonomy" id="735517"/>
    <lineage>
        <taxon>Bacteria</taxon>
        <taxon>Pseudomonadati</taxon>
        <taxon>Pseudomonadota</taxon>
        <taxon>Alphaproteobacteria</taxon>
        <taxon>Hyphomicrobiales</taxon>
        <taxon>Stappiaceae</taxon>
        <taxon>Roseibium</taxon>
    </lineage>
</organism>
<name>A0A1M7K8D7_9HYPH</name>
<dbReference type="AlphaFoldDB" id="A0A1M7K8D7"/>
<evidence type="ECO:0000313" key="2">
    <source>
        <dbReference type="EMBL" id="SHM61253.1"/>
    </source>
</evidence>
<keyword evidence="1" id="KW-0812">Transmembrane</keyword>
<dbReference type="OrthoDB" id="8030877at2"/>